<organism evidence="1">
    <name type="scientific">Arundo donax</name>
    <name type="common">Giant reed</name>
    <name type="synonym">Donax arundinaceus</name>
    <dbReference type="NCBI Taxonomy" id="35708"/>
    <lineage>
        <taxon>Eukaryota</taxon>
        <taxon>Viridiplantae</taxon>
        <taxon>Streptophyta</taxon>
        <taxon>Embryophyta</taxon>
        <taxon>Tracheophyta</taxon>
        <taxon>Spermatophyta</taxon>
        <taxon>Magnoliopsida</taxon>
        <taxon>Liliopsida</taxon>
        <taxon>Poales</taxon>
        <taxon>Poaceae</taxon>
        <taxon>PACMAD clade</taxon>
        <taxon>Arundinoideae</taxon>
        <taxon>Arundineae</taxon>
        <taxon>Arundo</taxon>
    </lineage>
</organism>
<accession>A0A0A9G0D1</accession>
<evidence type="ECO:0000313" key="1">
    <source>
        <dbReference type="EMBL" id="JAE17977.1"/>
    </source>
</evidence>
<proteinExistence type="predicted"/>
<reference evidence="1" key="1">
    <citation type="submission" date="2014-09" db="EMBL/GenBank/DDBJ databases">
        <authorList>
            <person name="Magalhaes I.L.F."/>
            <person name="Oliveira U."/>
            <person name="Santos F.R."/>
            <person name="Vidigal T.H.D.A."/>
            <person name="Brescovit A.D."/>
            <person name="Santos A.J."/>
        </authorList>
    </citation>
    <scope>NUCLEOTIDE SEQUENCE</scope>
    <source>
        <tissue evidence="1">Shoot tissue taken approximately 20 cm above the soil surface</tissue>
    </source>
</reference>
<name>A0A0A9G0D1_ARUDO</name>
<dbReference type="EMBL" id="GBRH01179919">
    <property type="protein sequence ID" value="JAE17977.1"/>
    <property type="molecule type" value="Transcribed_RNA"/>
</dbReference>
<dbReference type="AlphaFoldDB" id="A0A0A9G0D1"/>
<sequence>MVTSHETNRNSICKLVQLRKVIQITNQKDTCRMIIQVLSKRFP</sequence>
<reference evidence="1" key="2">
    <citation type="journal article" date="2015" name="Data Brief">
        <title>Shoot transcriptome of the giant reed, Arundo donax.</title>
        <authorList>
            <person name="Barrero R.A."/>
            <person name="Guerrero F.D."/>
            <person name="Moolhuijzen P."/>
            <person name="Goolsby J.A."/>
            <person name="Tidwell J."/>
            <person name="Bellgard S.E."/>
            <person name="Bellgard M.I."/>
        </authorList>
    </citation>
    <scope>NUCLEOTIDE SEQUENCE</scope>
    <source>
        <tissue evidence="1">Shoot tissue taken approximately 20 cm above the soil surface</tissue>
    </source>
</reference>
<protein>
    <submittedName>
        <fullName evidence="1">Uncharacterized protein</fullName>
    </submittedName>
</protein>